<dbReference type="PANTHER" id="PTHR40434:SF1">
    <property type="entry name" value="CUPIN TYPE-1 DOMAIN-CONTAINING PROTEIN"/>
    <property type="match status" value="1"/>
</dbReference>
<keyword evidence="3" id="KW-1185">Reference proteome</keyword>
<proteinExistence type="predicted"/>
<name>A0A836C297_9CHLO</name>
<dbReference type="SUPFAM" id="SSF51182">
    <property type="entry name" value="RmlC-like cupins"/>
    <property type="match status" value="1"/>
</dbReference>
<comment type="caution">
    <text evidence="2">The sequence shown here is derived from an EMBL/GenBank/DDBJ whole genome shotgun (WGS) entry which is preliminary data.</text>
</comment>
<accession>A0A836C297</accession>
<dbReference type="Gene3D" id="2.60.120.10">
    <property type="entry name" value="Jelly Rolls"/>
    <property type="match status" value="1"/>
</dbReference>
<evidence type="ECO:0000259" key="1">
    <source>
        <dbReference type="Pfam" id="PF07883"/>
    </source>
</evidence>
<dbReference type="InterPro" id="IPR013096">
    <property type="entry name" value="Cupin_2"/>
</dbReference>
<organism evidence="2 3">
    <name type="scientific">Edaphochlamys debaryana</name>
    <dbReference type="NCBI Taxonomy" id="47281"/>
    <lineage>
        <taxon>Eukaryota</taxon>
        <taxon>Viridiplantae</taxon>
        <taxon>Chlorophyta</taxon>
        <taxon>core chlorophytes</taxon>
        <taxon>Chlorophyceae</taxon>
        <taxon>CS clade</taxon>
        <taxon>Chlamydomonadales</taxon>
        <taxon>Chlamydomonadales incertae sedis</taxon>
        <taxon>Edaphochlamys</taxon>
    </lineage>
</organism>
<dbReference type="PANTHER" id="PTHR40434">
    <property type="entry name" value="CUPIN_2 DOMAIN-CONTAINING PROTEIN"/>
    <property type="match status" value="1"/>
</dbReference>
<sequence length="155" mass="16833">MGKLTIHPGSGWPPHRHLAADEWLYVLSGEGGYAYWGMDHPEPTELSIGPGSVMFNQQGQLHKVWNNGSEPLVLFGVSKSIHPFEVLSDWPETPNGGAGHIPEVAPWDAFCAPGHDHGAEEWAEEGHGYEEGSHVEFESAGEEGSHVEFEAAGEL</sequence>
<dbReference type="OrthoDB" id="1921208at2759"/>
<dbReference type="AlphaFoldDB" id="A0A836C297"/>
<evidence type="ECO:0000313" key="3">
    <source>
        <dbReference type="Proteomes" id="UP000612055"/>
    </source>
</evidence>
<dbReference type="Pfam" id="PF07883">
    <property type="entry name" value="Cupin_2"/>
    <property type="match status" value="1"/>
</dbReference>
<protein>
    <recommendedName>
        <fullName evidence="1">Cupin type-2 domain-containing protein</fullName>
    </recommendedName>
</protein>
<evidence type="ECO:0000313" key="2">
    <source>
        <dbReference type="EMBL" id="KAG2496359.1"/>
    </source>
</evidence>
<feature type="domain" description="Cupin type-2" evidence="1">
    <location>
        <begin position="4"/>
        <end position="75"/>
    </location>
</feature>
<dbReference type="Proteomes" id="UP000612055">
    <property type="component" value="Unassembled WGS sequence"/>
</dbReference>
<gene>
    <name evidence="2" type="ORF">HYH03_005589</name>
</gene>
<dbReference type="InterPro" id="IPR014710">
    <property type="entry name" value="RmlC-like_jellyroll"/>
</dbReference>
<reference evidence="2" key="1">
    <citation type="journal article" date="2020" name="bioRxiv">
        <title>Comparative genomics of Chlamydomonas.</title>
        <authorList>
            <person name="Craig R.J."/>
            <person name="Hasan A.R."/>
            <person name="Ness R.W."/>
            <person name="Keightley P.D."/>
        </authorList>
    </citation>
    <scope>NUCLEOTIDE SEQUENCE</scope>
    <source>
        <strain evidence="2">CCAP 11/70</strain>
    </source>
</reference>
<dbReference type="InterPro" id="IPR011051">
    <property type="entry name" value="RmlC_Cupin_sf"/>
</dbReference>
<dbReference type="EMBL" id="JAEHOE010000019">
    <property type="protein sequence ID" value="KAG2496359.1"/>
    <property type="molecule type" value="Genomic_DNA"/>
</dbReference>